<dbReference type="Pfam" id="PF22917">
    <property type="entry name" value="PRISE"/>
    <property type="match status" value="1"/>
</dbReference>
<dbReference type="InterPro" id="IPR036291">
    <property type="entry name" value="NAD(P)-bd_dom_sf"/>
</dbReference>
<evidence type="ECO:0000313" key="2">
    <source>
        <dbReference type="EMBL" id="KAI1876493.1"/>
    </source>
</evidence>
<sequence length="467" mass="52520">MQIYGTFIGQLIPAGWFFFLPPLFQAPGLVRHIPDSNQVHKACVSAAVASQGMDVQDADLGCLRYLSMAHHALVFGASGILGWSVVDQILKNYPEKGTFTKVTALCNRPLREENAFWPVGRPRKPSLQIVDGIDLTSGTMAEVRETLKSRIPDIESVTHIYYFAYLFDPDFTAESNINLGMLQRGFVAAESLAPKLQYVILPTGTKGYGIHVPRRPFEAPFTEDMSDVPHPWHDELFYYVLHKELDRLQQGRSWKFAEIRCGPVLGFVPHKNPYNLPGIYMNFLSVYKFLQEQGHPDAKSKEVPFPAPPPSYNTLFNDGGQDIFAKFSIYLCVNPEVAGNSELYNIGDAAKPVSMADRWPYICSLFDLVGVPPLEKSDPAFVLPVSFVGSHANAVAELNKAKGYELQEIGLDTGLEGWMEHFTFDHHLSLDKAKTAGFEEELSFQDSWRIVFDRYHRAHRCYYGNGK</sequence>
<dbReference type="InterPro" id="IPR055222">
    <property type="entry name" value="PRISE-like_Rossmann-fold"/>
</dbReference>
<accession>A0A9P9WRL2</accession>
<feature type="domain" description="PRISE-like Rossmann-fold" evidence="1">
    <location>
        <begin position="72"/>
        <end position="458"/>
    </location>
</feature>
<proteinExistence type="predicted"/>
<gene>
    <name evidence="2" type="ORF">JX265_004019</name>
</gene>
<dbReference type="Gene3D" id="3.40.50.720">
    <property type="entry name" value="NAD(P)-binding Rossmann-like Domain"/>
    <property type="match status" value="1"/>
</dbReference>
<keyword evidence="3" id="KW-1185">Reference proteome</keyword>
<dbReference type="SUPFAM" id="SSF51735">
    <property type="entry name" value="NAD(P)-binding Rossmann-fold domains"/>
    <property type="match status" value="1"/>
</dbReference>
<organism evidence="2 3">
    <name type="scientific">Neoarthrinium moseri</name>
    <dbReference type="NCBI Taxonomy" id="1658444"/>
    <lineage>
        <taxon>Eukaryota</taxon>
        <taxon>Fungi</taxon>
        <taxon>Dikarya</taxon>
        <taxon>Ascomycota</taxon>
        <taxon>Pezizomycotina</taxon>
        <taxon>Sordariomycetes</taxon>
        <taxon>Xylariomycetidae</taxon>
        <taxon>Amphisphaeriales</taxon>
        <taxon>Apiosporaceae</taxon>
        <taxon>Neoarthrinium</taxon>
    </lineage>
</organism>
<name>A0A9P9WRL2_9PEZI</name>
<protein>
    <recommendedName>
        <fullName evidence="1">PRISE-like Rossmann-fold domain-containing protein</fullName>
    </recommendedName>
</protein>
<dbReference type="EMBL" id="JAFIMR010000007">
    <property type="protein sequence ID" value="KAI1876493.1"/>
    <property type="molecule type" value="Genomic_DNA"/>
</dbReference>
<evidence type="ECO:0000259" key="1">
    <source>
        <dbReference type="Pfam" id="PF22917"/>
    </source>
</evidence>
<dbReference type="PANTHER" id="PTHR32487:SF8">
    <property type="entry name" value="NAD-DEPENDENT EPIMERASE_DEHYDRATASE DOMAIN-CONTAINING PROTEIN"/>
    <property type="match status" value="1"/>
</dbReference>
<comment type="caution">
    <text evidence="2">The sequence shown here is derived from an EMBL/GenBank/DDBJ whole genome shotgun (WGS) entry which is preliminary data.</text>
</comment>
<reference evidence="2" key="1">
    <citation type="submission" date="2021-03" db="EMBL/GenBank/DDBJ databases">
        <title>Revisited historic fungal species revealed as producer of novel bioactive compounds through whole genome sequencing and comparative genomics.</title>
        <authorList>
            <person name="Vignolle G.A."/>
            <person name="Hochenegger N."/>
            <person name="Mach R.L."/>
            <person name="Mach-Aigner A.R."/>
            <person name="Javad Rahimi M."/>
            <person name="Salim K.A."/>
            <person name="Chan C.M."/>
            <person name="Lim L.B.L."/>
            <person name="Cai F."/>
            <person name="Druzhinina I.S."/>
            <person name="U'Ren J.M."/>
            <person name="Derntl C."/>
        </authorList>
    </citation>
    <scope>NUCLEOTIDE SEQUENCE</scope>
    <source>
        <strain evidence="2">TUCIM 5799</strain>
    </source>
</reference>
<dbReference type="AlphaFoldDB" id="A0A9P9WRL2"/>
<dbReference type="Proteomes" id="UP000829685">
    <property type="component" value="Unassembled WGS sequence"/>
</dbReference>
<dbReference type="PANTHER" id="PTHR32487">
    <property type="entry name" value="3-OXO-DELTA(4,5)-STEROID 5-BETA-REDUCTASE"/>
    <property type="match status" value="1"/>
</dbReference>
<evidence type="ECO:0000313" key="3">
    <source>
        <dbReference type="Proteomes" id="UP000829685"/>
    </source>
</evidence>